<reference evidence="9 10" key="1">
    <citation type="journal article" date="2014" name="BMC Genomics">
        <title>Comparative genome sequencing reveals chemotype-specific gene clusters in the toxigenic black mold Stachybotrys.</title>
        <authorList>
            <person name="Semeiks J."/>
            <person name="Borek D."/>
            <person name="Otwinowski Z."/>
            <person name="Grishin N.V."/>
        </authorList>
    </citation>
    <scope>NUCLEOTIDE SEQUENCE [LARGE SCALE GENOMIC DNA]</scope>
    <source>
        <strain evidence="10">CBS 109288 / IBT 7711</strain>
    </source>
</reference>
<evidence type="ECO:0000259" key="7">
    <source>
        <dbReference type="Pfam" id="PF17389"/>
    </source>
</evidence>
<dbReference type="Pfam" id="PF05592">
    <property type="entry name" value="Bac_rhamnosid"/>
    <property type="match status" value="1"/>
</dbReference>
<evidence type="ECO:0000313" key="9">
    <source>
        <dbReference type="EMBL" id="KEY71300.1"/>
    </source>
</evidence>
<dbReference type="InterPro" id="IPR035398">
    <property type="entry name" value="Bac_rhamnosid_C"/>
</dbReference>
<comment type="catalytic activity">
    <reaction evidence="1">
        <text>Hydrolysis of terminal non-reducing alpha-L-rhamnose residues in alpha-L-rhamnosides.</text>
        <dbReference type="EC" id="3.2.1.40"/>
    </reaction>
</comment>
<dbReference type="InterPro" id="IPR035396">
    <property type="entry name" value="Bac_rhamnosid6H"/>
</dbReference>
<dbReference type="Gene3D" id="1.50.10.10">
    <property type="match status" value="1"/>
</dbReference>
<dbReference type="Gene3D" id="2.60.120.260">
    <property type="entry name" value="Galactose-binding domain-like"/>
    <property type="match status" value="2"/>
</dbReference>
<dbReference type="Proteomes" id="UP000028045">
    <property type="component" value="Unassembled WGS sequence"/>
</dbReference>
<dbReference type="PIRSF" id="PIRSF010631">
    <property type="entry name" value="A-rhamnsds"/>
    <property type="match status" value="1"/>
</dbReference>
<dbReference type="Pfam" id="PF17390">
    <property type="entry name" value="Bac_rhamnosid_C"/>
    <property type="match status" value="1"/>
</dbReference>
<dbReference type="EMBL" id="KL648331">
    <property type="protein sequence ID" value="KEY71300.1"/>
    <property type="molecule type" value="Genomic_DNA"/>
</dbReference>
<accession>A0A084B171</accession>
<dbReference type="AlphaFoldDB" id="A0A084B171"/>
<dbReference type="InterPro" id="IPR008902">
    <property type="entry name" value="Rhamnosid_concanavalin"/>
</dbReference>
<protein>
    <recommendedName>
        <fullName evidence="2">alpha-L-rhamnosidase</fullName>
        <ecNumber evidence="2">3.2.1.40</ecNumber>
    </recommendedName>
</protein>
<dbReference type="GO" id="GO:0005975">
    <property type="term" value="P:carbohydrate metabolic process"/>
    <property type="evidence" value="ECO:0007669"/>
    <property type="project" value="InterPro"/>
</dbReference>
<feature type="domain" description="Alpha-L-rhamnosidase six-hairpin glycosidase" evidence="7">
    <location>
        <begin position="450"/>
        <end position="805"/>
    </location>
</feature>
<evidence type="ECO:0000259" key="8">
    <source>
        <dbReference type="Pfam" id="PF17390"/>
    </source>
</evidence>
<evidence type="ECO:0000256" key="2">
    <source>
        <dbReference type="ARBA" id="ARBA00012652"/>
    </source>
</evidence>
<dbReference type="PANTHER" id="PTHR33307">
    <property type="entry name" value="ALPHA-RHAMNOSIDASE (EUROFUNG)"/>
    <property type="match status" value="1"/>
</dbReference>
<dbReference type="InterPro" id="IPR012341">
    <property type="entry name" value="6hp_glycosidase-like_sf"/>
</dbReference>
<dbReference type="Pfam" id="PF25788">
    <property type="entry name" value="Ig_Rha78A_N"/>
    <property type="match status" value="1"/>
</dbReference>
<organism evidence="9 10">
    <name type="scientific">Stachybotrys chartarum (strain CBS 109288 / IBT 7711)</name>
    <name type="common">Toxic black mold</name>
    <name type="synonym">Stilbospora chartarum</name>
    <dbReference type="NCBI Taxonomy" id="1280523"/>
    <lineage>
        <taxon>Eukaryota</taxon>
        <taxon>Fungi</taxon>
        <taxon>Dikarya</taxon>
        <taxon>Ascomycota</taxon>
        <taxon>Pezizomycotina</taxon>
        <taxon>Sordariomycetes</taxon>
        <taxon>Hypocreomycetidae</taxon>
        <taxon>Hypocreales</taxon>
        <taxon>Stachybotryaceae</taxon>
        <taxon>Stachybotrys</taxon>
    </lineage>
</organism>
<dbReference type="SUPFAM" id="SSF48208">
    <property type="entry name" value="Six-hairpin glycosidases"/>
    <property type="match status" value="1"/>
</dbReference>
<feature type="region of interest" description="Disordered" evidence="4">
    <location>
        <begin position="91"/>
        <end position="110"/>
    </location>
</feature>
<evidence type="ECO:0000259" key="6">
    <source>
        <dbReference type="Pfam" id="PF08531"/>
    </source>
</evidence>
<dbReference type="OrthoDB" id="10036721at2759"/>
<proteinExistence type="predicted"/>
<evidence type="ECO:0000259" key="5">
    <source>
        <dbReference type="Pfam" id="PF05592"/>
    </source>
</evidence>
<dbReference type="InterPro" id="IPR013737">
    <property type="entry name" value="Bac_rhamnosid_N"/>
</dbReference>
<sequence length="930" mass="102660">MSEISLTPPVFEHHHNGLGVEASKPRISWRFSASLATTGWVQTAYDIQITFASNPEDPKTYHVASEDSVLVPWPARALGSREAASVRVRVYGKGNNRNDPEEPSTWSSTSQVEAALLSQDDFKAHFITSSHNFVPQGPLQPIRFRRSFGLPDHLGSADALRARLYITALGVFDVWINGKLVSDECMAPGWTSYKHRLAYRVLDISHALLSNQENVICAEVGEGWYAGRLGFMGGERYRYGNELALFAQLEVHANASDMSEPWRLLTDETWTTTASAIVTSEIYDGEVYNLANEVNDWTSTTADWTVGQVYGVRTLPRPLAKLVAPDAPPVRVVKQVACKEVFKSNSGKTILDFGQNLVGKLCITSLDLGNGQKLTLQHAEVMENGELGIRPLREAKSTDTILGCKGKRLESWSPKFTFHGFRFVQVDGWPTEKLKIDDIHALVIHTDMRRRGHFECSNAAVNQLHSNVVWSMRGNFVSIPTDCPQRDERLGWTGDIQAFCPTATFLYDTLGMLGSWLQDVAAEQLQPEAGGVVPLVVPEAMPLNWPAEANPQAIWGDVAVLVPDALYQYSSDTGLLDRQFASMKAWLEQGIKRAPDGLWEPSGFQLADWLDPQAPPDDPAQASTDSLLVANAYLVYVTRVFAKLCTALEKHNLATKYANESTKLKECFQRRYITPDGNLVSLSQTGIALAIQFGLYPDNAPPRALAAGTLERLVRKARFHISTGFAGTPVITHALTTIGRPQLAYGMLLETGCPSWLYPVVRHNATTIWERWDSMLPDGRINPGEMTSFNHYALGAVADWLHGSVGGISPLTPGWKAIRVRPVPGGNLTSARVSFDGPYGLVACRWTLEHSSRGDDEKEFRMTLTVPPNCSAVVTLPSELKMDYDMEEEASRVVGSGIHEFECVCKLGAWPPKALGHPFKPEPTNDFAGE</sequence>
<evidence type="ECO:0000256" key="3">
    <source>
        <dbReference type="ARBA" id="ARBA00022801"/>
    </source>
</evidence>
<feature type="domain" description="Alpha-L-rhamnosidase concanavalin-like" evidence="5">
    <location>
        <begin position="343"/>
        <end position="445"/>
    </location>
</feature>
<gene>
    <name evidence="9" type="ORF">S7711_05892</name>
</gene>
<dbReference type="InterPro" id="IPR013783">
    <property type="entry name" value="Ig-like_fold"/>
</dbReference>
<feature type="domain" description="Bacterial alpha-L-rhamnosidase N-terminal" evidence="6">
    <location>
        <begin position="160"/>
        <end position="333"/>
    </location>
</feature>
<dbReference type="EC" id="3.2.1.40" evidence="2"/>
<dbReference type="GO" id="GO:0030596">
    <property type="term" value="F:alpha-L-rhamnosidase activity"/>
    <property type="evidence" value="ECO:0007669"/>
    <property type="project" value="UniProtKB-EC"/>
</dbReference>
<evidence type="ECO:0000256" key="4">
    <source>
        <dbReference type="SAM" id="MobiDB-lite"/>
    </source>
</evidence>
<dbReference type="PANTHER" id="PTHR33307:SF6">
    <property type="entry name" value="ALPHA-RHAMNOSIDASE (EUROFUNG)-RELATED"/>
    <property type="match status" value="1"/>
</dbReference>
<dbReference type="HOGENOM" id="CLU_002926_0_0_1"/>
<dbReference type="Gene3D" id="2.60.40.10">
    <property type="entry name" value="Immunoglobulins"/>
    <property type="match status" value="1"/>
</dbReference>
<evidence type="ECO:0000313" key="10">
    <source>
        <dbReference type="Proteomes" id="UP000028045"/>
    </source>
</evidence>
<dbReference type="InterPro" id="IPR008928">
    <property type="entry name" value="6-hairpin_glycosidase_sf"/>
</dbReference>
<dbReference type="Pfam" id="PF17389">
    <property type="entry name" value="Bac_rhamnosid6H"/>
    <property type="match status" value="1"/>
</dbReference>
<dbReference type="Gene3D" id="2.60.420.10">
    <property type="entry name" value="Maltose phosphorylase, domain 3"/>
    <property type="match status" value="1"/>
</dbReference>
<keyword evidence="3" id="KW-0378">Hydrolase</keyword>
<dbReference type="Pfam" id="PF08531">
    <property type="entry name" value="Bac_rhamnosid_N"/>
    <property type="match status" value="1"/>
</dbReference>
<evidence type="ECO:0000256" key="1">
    <source>
        <dbReference type="ARBA" id="ARBA00001445"/>
    </source>
</evidence>
<keyword evidence="10" id="KW-1185">Reference proteome</keyword>
<feature type="domain" description="Alpha-L-rhamnosidase C-terminal" evidence="8">
    <location>
        <begin position="807"/>
        <end position="881"/>
    </location>
</feature>
<name>A0A084B171_STACB</name>
<dbReference type="InterPro" id="IPR016007">
    <property type="entry name" value="Alpha_rhamnosid"/>
</dbReference>